<gene>
    <name evidence="1" type="ORF">T4D_10818</name>
</gene>
<dbReference type="AlphaFoldDB" id="A0A0V1FUE8"/>
<reference evidence="1 2" key="1">
    <citation type="submission" date="2015-01" db="EMBL/GenBank/DDBJ databases">
        <title>Evolution of Trichinella species and genotypes.</title>
        <authorList>
            <person name="Korhonen P.K."/>
            <person name="Edoardo P."/>
            <person name="Giuseppe L.R."/>
            <person name="Gasser R.B."/>
        </authorList>
    </citation>
    <scope>NUCLEOTIDE SEQUENCE [LARGE SCALE GENOMIC DNA]</scope>
    <source>
        <strain evidence="1">ISS470</strain>
    </source>
</reference>
<sequence length="162" mass="18027">MGPKYRPKKKNTLRNERIPTWPLLTLLASQCPSGRSSINGMTNATYGERYHSAGYCDEASVKMPCFQRYCCYVEAVRVETDQSSFSLVAVTGCLRRIGSFPKSAFTTDQHTIFAIYIHLQPAGKQARTSACVVCIACCSPRGCVILSTLPLRCIPYGQWSRN</sequence>
<accession>A0A0V1FUE8</accession>
<organism evidence="1 2">
    <name type="scientific">Trichinella pseudospiralis</name>
    <name type="common">Parasitic roundworm</name>
    <dbReference type="NCBI Taxonomy" id="6337"/>
    <lineage>
        <taxon>Eukaryota</taxon>
        <taxon>Metazoa</taxon>
        <taxon>Ecdysozoa</taxon>
        <taxon>Nematoda</taxon>
        <taxon>Enoplea</taxon>
        <taxon>Dorylaimia</taxon>
        <taxon>Trichinellida</taxon>
        <taxon>Trichinellidae</taxon>
        <taxon>Trichinella</taxon>
    </lineage>
</organism>
<proteinExistence type="predicted"/>
<protein>
    <submittedName>
        <fullName evidence="1">Uncharacterized protein</fullName>
    </submittedName>
</protein>
<comment type="caution">
    <text evidence="1">The sequence shown here is derived from an EMBL/GenBank/DDBJ whole genome shotgun (WGS) entry which is preliminary data.</text>
</comment>
<keyword evidence="2" id="KW-1185">Reference proteome</keyword>
<dbReference type="OrthoDB" id="10514942at2759"/>
<name>A0A0V1FUE8_TRIPS</name>
<evidence type="ECO:0000313" key="1">
    <source>
        <dbReference type="EMBL" id="KRY89609.1"/>
    </source>
</evidence>
<dbReference type="Proteomes" id="UP000054995">
    <property type="component" value="Unassembled WGS sequence"/>
</dbReference>
<dbReference type="EMBL" id="JYDT01000029">
    <property type="protein sequence ID" value="KRY89609.1"/>
    <property type="molecule type" value="Genomic_DNA"/>
</dbReference>
<evidence type="ECO:0000313" key="2">
    <source>
        <dbReference type="Proteomes" id="UP000054995"/>
    </source>
</evidence>